<dbReference type="OrthoDB" id="2145000at2759"/>
<dbReference type="RefSeq" id="XP_044566140.1">
    <property type="nucleotide sequence ID" value="XM_044702564.1"/>
</dbReference>
<keyword evidence="3" id="KW-1185">Reference proteome</keyword>
<dbReference type="VEuPathDB" id="AmoebaDB:NF0084180"/>
<dbReference type="InterPro" id="IPR012349">
    <property type="entry name" value="Split_barrel_FMN-bd"/>
</dbReference>
<protein>
    <recommendedName>
        <fullName evidence="1">Flavin reductase like domain-containing protein</fullName>
    </recommendedName>
</protein>
<proteinExistence type="predicted"/>
<sequence>MRKVIPSSVIVYRPFGASLDNSVSLPDSTKMFVPNDEQHNEVLEGEQKSQISKNRLRKLLFTFIGYGDGSLKLFLTIKHRTDLPIDNNKVKIFKFTELLKGLSSIDGMMVLENISSRHHKKKQMNNSFTHAQNSSEESTCSSIMMTIHSFTLIVISKFKKSIQTFRMTLNYDHSKSILNTIDSNCSDFLIGNTSIEIVPDTTLLPTKSIVGLDVFTITTTIKKKGVEKYLVAITTDNHVWIWHEKNLEKHLACLPLPEISSSEIVIDFSIQSRHDGSNLLCILTSRQSLLFFDLKKTDIGITNSFQLEKSIAIDENHMQQIQDTPISSIHAVNNLILTHFKNKLAHVISFDKSHHRIENIYELDLADVALLHFTNHENFIFYDNNNRKLMQCMNGIQKCLMEKIQSHENEYKLSIFTVTKDGSFIMAIIGSYLLVLRNVMNGEETQIILACDILNEHNDYLIHHVTIGNPEKNKFISITPANLLSRLLYTNPVCLLTSSFNNQRNIMTITWLTPVDNSGHFVCSMNTARHSASLVLPSMKFALNVPTIELENTVLAVGGCSGRAVDKFAKFVNCEEDASDEENHSQRKPLSLITYNIENHGSFYCFLECCAHMCCVVEKELERICPNHHLFYCRVVAGFVKQGYWKDGKMFISNNEFVCPPYLTFVGSQQFAKVSSLNDGL</sequence>
<dbReference type="Pfam" id="PF01613">
    <property type="entry name" value="Flavin_Reduct"/>
    <property type="match status" value="1"/>
</dbReference>
<evidence type="ECO:0000313" key="3">
    <source>
        <dbReference type="Proteomes" id="UP000444721"/>
    </source>
</evidence>
<dbReference type="SUPFAM" id="SSF50475">
    <property type="entry name" value="FMN-binding split barrel"/>
    <property type="match status" value="1"/>
</dbReference>
<organism evidence="2 3">
    <name type="scientific">Naegleria fowleri</name>
    <name type="common">Brain eating amoeba</name>
    <dbReference type="NCBI Taxonomy" id="5763"/>
    <lineage>
        <taxon>Eukaryota</taxon>
        <taxon>Discoba</taxon>
        <taxon>Heterolobosea</taxon>
        <taxon>Tetramitia</taxon>
        <taxon>Eutetramitia</taxon>
        <taxon>Vahlkampfiidae</taxon>
        <taxon>Naegleria</taxon>
    </lineage>
</organism>
<evidence type="ECO:0000313" key="2">
    <source>
        <dbReference type="EMBL" id="KAF0981427.1"/>
    </source>
</evidence>
<evidence type="ECO:0000259" key="1">
    <source>
        <dbReference type="Pfam" id="PF01613"/>
    </source>
</evidence>
<dbReference type="InterPro" id="IPR002563">
    <property type="entry name" value="Flavin_Rdtase-like_dom"/>
</dbReference>
<dbReference type="EMBL" id="VFQX01000013">
    <property type="protein sequence ID" value="KAF0981427.1"/>
    <property type="molecule type" value="Genomic_DNA"/>
</dbReference>
<gene>
    <name evidence="2" type="ORF">FDP41_012084</name>
</gene>
<comment type="caution">
    <text evidence="2">The sequence shown here is derived from an EMBL/GenBank/DDBJ whole genome shotgun (WGS) entry which is preliminary data.</text>
</comment>
<name>A0A6A5BW12_NAEFO</name>
<dbReference type="PANTHER" id="PTHR43241:SF1">
    <property type="entry name" value="FLAVIN REDUCTASE LIKE DOMAIN-CONTAINING PROTEIN"/>
    <property type="match status" value="1"/>
</dbReference>
<dbReference type="Proteomes" id="UP000444721">
    <property type="component" value="Unassembled WGS sequence"/>
</dbReference>
<dbReference type="InterPro" id="IPR053310">
    <property type="entry name" value="Flavoredoxin-like"/>
</dbReference>
<dbReference type="PANTHER" id="PTHR43241">
    <property type="entry name" value="FLAVIN REDUCTASE DOMAIN PROTEIN"/>
    <property type="match status" value="1"/>
</dbReference>
<accession>A0A6A5BW12</accession>
<dbReference type="GO" id="GO:0010181">
    <property type="term" value="F:FMN binding"/>
    <property type="evidence" value="ECO:0007669"/>
    <property type="project" value="InterPro"/>
</dbReference>
<dbReference type="GeneID" id="68119299"/>
<dbReference type="VEuPathDB" id="AmoebaDB:FDP41_012084"/>
<dbReference type="AlphaFoldDB" id="A0A6A5BW12"/>
<dbReference type="VEuPathDB" id="AmoebaDB:NfTy_038030"/>
<reference evidence="2 3" key="1">
    <citation type="journal article" date="2019" name="Sci. Rep.">
        <title>Nanopore sequencing improves the draft genome of the human pathogenic amoeba Naegleria fowleri.</title>
        <authorList>
            <person name="Liechti N."/>
            <person name="Schurch N."/>
            <person name="Bruggmann R."/>
            <person name="Wittwer M."/>
        </authorList>
    </citation>
    <scope>NUCLEOTIDE SEQUENCE [LARGE SCALE GENOMIC DNA]</scope>
    <source>
        <strain evidence="2 3">ATCC 30894</strain>
    </source>
</reference>
<dbReference type="Gene3D" id="2.30.110.10">
    <property type="entry name" value="Electron Transport, Fmn-binding Protein, Chain A"/>
    <property type="match status" value="1"/>
</dbReference>
<feature type="domain" description="Flavin reductase like" evidence="1">
    <location>
        <begin position="489"/>
        <end position="642"/>
    </location>
</feature>